<keyword evidence="3" id="KW-0489">Methyltransferase</keyword>
<dbReference type="InterPro" id="IPR042104">
    <property type="entry name" value="PKS_dehydratase_sf"/>
</dbReference>
<dbReference type="InterPro" id="IPR036736">
    <property type="entry name" value="ACP-like_sf"/>
</dbReference>
<dbReference type="GO" id="GO:0032259">
    <property type="term" value="P:methylation"/>
    <property type="evidence" value="ECO:0007669"/>
    <property type="project" value="UniProtKB-KW"/>
</dbReference>
<feature type="active site" description="Proton donor; for dehydratase activity" evidence="8">
    <location>
        <position position="1510"/>
    </location>
</feature>
<dbReference type="Pfam" id="PF08242">
    <property type="entry name" value="Methyltransf_12"/>
    <property type="match status" value="1"/>
</dbReference>
<feature type="domain" description="PKS/mFAS DH" evidence="12">
    <location>
        <begin position="1296"/>
        <end position="1602"/>
    </location>
</feature>
<dbReference type="SMART" id="SM01294">
    <property type="entry name" value="PKS_PP_betabranch"/>
    <property type="match status" value="1"/>
</dbReference>
<feature type="region of interest" description="C-terminal hotdog fold" evidence="8">
    <location>
        <begin position="1454"/>
        <end position="1602"/>
    </location>
</feature>
<evidence type="ECO:0000256" key="3">
    <source>
        <dbReference type="ARBA" id="ARBA00022603"/>
    </source>
</evidence>
<dbReference type="Pfam" id="PF00698">
    <property type="entry name" value="Acyl_transf_1"/>
    <property type="match status" value="1"/>
</dbReference>
<dbReference type="GO" id="GO:0031177">
    <property type="term" value="F:phosphopantetheine binding"/>
    <property type="evidence" value="ECO:0007669"/>
    <property type="project" value="InterPro"/>
</dbReference>
<feature type="region of interest" description="Disordered" evidence="9">
    <location>
        <begin position="1731"/>
        <end position="1764"/>
    </location>
</feature>
<dbReference type="Gene3D" id="1.10.1200.10">
    <property type="entry name" value="ACP-like"/>
    <property type="match status" value="2"/>
</dbReference>
<dbReference type="SUPFAM" id="SSF53901">
    <property type="entry name" value="Thiolase-like"/>
    <property type="match status" value="1"/>
</dbReference>
<dbReference type="SUPFAM" id="SSF52151">
    <property type="entry name" value="FabD/lysophospholipase-like"/>
    <property type="match status" value="1"/>
</dbReference>
<dbReference type="Gene3D" id="3.40.366.10">
    <property type="entry name" value="Malonyl-Coenzyme A Acyl Carrier Protein, domain 2"/>
    <property type="match status" value="2"/>
</dbReference>
<dbReference type="InterPro" id="IPR016039">
    <property type="entry name" value="Thiolase-like"/>
</dbReference>
<dbReference type="InterPro" id="IPR032088">
    <property type="entry name" value="SAT"/>
</dbReference>
<dbReference type="InterPro" id="IPR016035">
    <property type="entry name" value="Acyl_Trfase/lysoPLipase"/>
</dbReference>
<dbReference type="InterPro" id="IPR016036">
    <property type="entry name" value="Malonyl_transacylase_ACP-bd"/>
</dbReference>
<dbReference type="GO" id="GO:0016746">
    <property type="term" value="F:acyltransferase activity"/>
    <property type="evidence" value="ECO:0007669"/>
    <property type="project" value="UniProtKB-KW"/>
</dbReference>
<dbReference type="Pfam" id="PF18558">
    <property type="entry name" value="HTH_51"/>
    <property type="match status" value="1"/>
</dbReference>
<feature type="region of interest" description="Disordered" evidence="9">
    <location>
        <begin position="2659"/>
        <end position="2742"/>
    </location>
</feature>
<dbReference type="Proteomes" id="UP000319663">
    <property type="component" value="Unassembled WGS sequence"/>
</dbReference>
<dbReference type="PROSITE" id="PS50075">
    <property type="entry name" value="CARRIER"/>
    <property type="match status" value="2"/>
</dbReference>
<dbReference type="InterPro" id="IPR014043">
    <property type="entry name" value="Acyl_transferase_dom"/>
</dbReference>
<evidence type="ECO:0000256" key="6">
    <source>
        <dbReference type="ARBA" id="ARBA00023268"/>
    </source>
</evidence>
<keyword evidence="7" id="KW-0012">Acyltransferase</keyword>
<feature type="compositionally biased region" description="Basic and acidic residues" evidence="9">
    <location>
        <begin position="2707"/>
        <end position="2724"/>
    </location>
</feature>
<evidence type="ECO:0000256" key="1">
    <source>
        <dbReference type="ARBA" id="ARBA00022450"/>
    </source>
</evidence>
<evidence type="ECO:0000256" key="4">
    <source>
        <dbReference type="ARBA" id="ARBA00022679"/>
    </source>
</evidence>
<dbReference type="Gene3D" id="3.40.47.10">
    <property type="match status" value="1"/>
</dbReference>
<dbReference type="GO" id="GO:0044550">
    <property type="term" value="P:secondary metabolite biosynthetic process"/>
    <property type="evidence" value="ECO:0007669"/>
    <property type="project" value="UniProtKB-ARBA"/>
</dbReference>
<keyword evidence="5" id="KW-0521">NADP</keyword>
<dbReference type="InterPro" id="IPR006162">
    <property type="entry name" value="Ppantetheine_attach_site"/>
</dbReference>
<comment type="caution">
    <text evidence="13">The sequence shown here is derived from an EMBL/GenBank/DDBJ whole genome shotgun (WGS) entry which is preliminary data.</text>
</comment>
<dbReference type="Gene3D" id="3.40.50.150">
    <property type="entry name" value="Vaccinia Virus protein VP39"/>
    <property type="match status" value="1"/>
</dbReference>
<dbReference type="SMART" id="SM00825">
    <property type="entry name" value="PKS_KS"/>
    <property type="match status" value="1"/>
</dbReference>
<dbReference type="PANTHER" id="PTHR45681">
    <property type="entry name" value="POLYKETIDE SYNTHASE 44-RELATED"/>
    <property type="match status" value="1"/>
</dbReference>
<dbReference type="SUPFAM" id="SSF55048">
    <property type="entry name" value="Probable ACP-binding domain of malonyl-CoA ACP transacylase"/>
    <property type="match status" value="1"/>
</dbReference>
<dbReference type="PROSITE" id="PS52004">
    <property type="entry name" value="KS3_2"/>
    <property type="match status" value="1"/>
</dbReference>
<dbReference type="InterPro" id="IPR013217">
    <property type="entry name" value="Methyltransf_12"/>
</dbReference>
<dbReference type="InterPro" id="IPR014031">
    <property type="entry name" value="Ketoacyl_synth_C"/>
</dbReference>
<dbReference type="GO" id="GO:0008168">
    <property type="term" value="F:methyltransferase activity"/>
    <property type="evidence" value="ECO:0007669"/>
    <property type="project" value="UniProtKB-KW"/>
</dbReference>
<accession>A0A507QXI8</accession>
<dbReference type="InterPro" id="IPR050444">
    <property type="entry name" value="Polyketide_Synthase"/>
</dbReference>
<evidence type="ECO:0000256" key="2">
    <source>
        <dbReference type="ARBA" id="ARBA00022553"/>
    </source>
</evidence>
<feature type="domain" description="Ketosynthase family 3 (KS3)" evidence="11">
    <location>
        <begin position="388"/>
        <end position="804"/>
    </location>
</feature>
<dbReference type="PROSITE" id="PS00012">
    <property type="entry name" value="PHOSPHOPANTETHEINE"/>
    <property type="match status" value="1"/>
</dbReference>
<dbReference type="InterPro" id="IPR009081">
    <property type="entry name" value="PP-bd_ACP"/>
</dbReference>
<dbReference type="InterPro" id="IPR020841">
    <property type="entry name" value="PKS_Beta-ketoAc_synthase_dom"/>
</dbReference>
<dbReference type="SMART" id="SM00827">
    <property type="entry name" value="PKS_AT"/>
    <property type="match status" value="1"/>
</dbReference>
<evidence type="ECO:0000256" key="5">
    <source>
        <dbReference type="ARBA" id="ARBA00022857"/>
    </source>
</evidence>
<dbReference type="Pfam" id="PF00109">
    <property type="entry name" value="ketoacyl-synt"/>
    <property type="match status" value="1"/>
</dbReference>
<dbReference type="InterPro" id="IPR001227">
    <property type="entry name" value="Ac_transferase_dom_sf"/>
</dbReference>
<keyword evidence="14" id="KW-1185">Reference proteome</keyword>
<dbReference type="SUPFAM" id="SSF53335">
    <property type="entry name" value="S-adenosyl-L-methionine-dependent methyltransferases"/>
    <property type="match status" value="1"/>
</dbReference>
<dbReference type="SUPFAM" id="SSF47336">
    <property type="entry name" value="ACP-like"/>
    <property type="match status" value="2"/>
</dbReference>
<dbReference type="SUPFAM" id="SSF51735">
    <property type="entry name" value="NAD(P)-binding Rossmann-fold domains"/>
    <property type="match status" value="1"/>
</dbReference>
<feature type="active site" description="Proton acceptor; for dehydratase activity" evidence="8">
    <location>
        <position position="1327"/>
    </location>
</feature>
<evidence type="ECO:0000256" key="8">
    <source>
        <dbReference type="PROSITE-ProRule" id="PRU01363"/>
    </source>
</evidence>
<gene>
    <name evidence="13" type="ORF">MPDQ_006025</name>
</gene>
<evidence type="ECO:0000313" key="13">
    <source>
        <dbReference type="EMBL" id="TQB73280.1"/>
    </source>
</evidence>
<feature type="compositionally biased region" description="Basic and acidic residues" evidence="9">
    <location>
        <begin position="2681"/>
        <end position="2691"/>
    </location>
</feature>
<protein>
    <submittedName>
        <fullName evidence="13">Uncharacterized protein</fullName>
    </submittedName>
</protein>
<feature type="domain" description="Carrier" evidence="10">
    <location>
        <begin position="1768"/>
        <end position="1842"/>
    </location>
</feature>
<dbReference type="CDD" id="cd00833">
    <property type="entry name" value="PKS"/>
    <property type="match status" value="1"/>
</dbReference>
<dbReference type="Pfam" id="PF02801">
    <property type="entry name" value="Ketoacyl-synt_C"/>
    <property type="match status" value="1"/>
</dbReference>
<dbReference type="EMBL" id="VIFY01000048">
    <property type="protein sequence ID" value="TQB73280.1"/>
    <property type="molecule type" value="Genomic_DNA"/>
</dbReference>
<reference evidence="13 14" key="1">
    <citation type="submission" date="2019-06" db="EMBL/GenBank/DDBJ databases">
        <title>Wine fermentation using esterase from Monascus purpureus.</title>
        <authorList>
            <person name="Geng C."/>
            <person name="Zhang Y."/>
        </authorList>
    </citation>
    <scope>NUCLEOTIDE SEQUENCE [LARGE SCALE GENOMIC DNA]</scope>
    <source>
        <strain evidence="13">HQ1</strain>
    </source>
</reference>
<dbReference type="Gene3D" id="3.30.70.3290">
    <property type="match status" value="1"/>
</dbReference>
<dbReference type="Gene3D" id="3.40.50.720">
    <property type="entry name" value="NAD(P)-binding Rossmann-like Domain"/>
    <property type="match status" value="1"/>
</dbReference>
<name>A0A507QXI8_MONPU</name>
<evidence type="ECO:0000259" key="10">
    <source>
        <dbReference type="PROSITE" id="PS50075"/>
    </source>
</evidence>
<dbReference type="PANTHER" id="PTHR45681:SF6">
    <property type="entry name" value="POLYKETIDE SYNTHASE 37"/>
    <property type="match status" value="1"/>
</dbReference>
<proteinExistence type="predicted"/>
<dbReference type="InterPro" id="IPR029063">
    <property type="entry name" value="SAM-dependent_MTases_sf"/>
</dbReference>
<dbReference type="InterPro" id="IPR013120">
    <property type="entry name" value="FAR_NAD-bd"/>
</dbReference>
<evidence type="ECO:0000259" key="12">
    <source>
        <dbReference type="PROSITE" id="PS52019"/>
    </source>
</evidence>
<dbReference type="Gene3D" id="3.10.129.110">
    <property type="entry name" value="Polyketide synthase dehydratase"/>
    <property type="match status" value="1"/>
</dbReference>
<organism evidence="13 14">
    <name type="scientific">Monascus purpureus</name>
    <name type="common">Red mold</name>
    <name type="synonym">Monascus anka</name>
    <dbReference type="NCBI Taxonomy" id="5098"/>
    <lineage>
        <taxon>Eukaryota</taxon>
        <taxon>Fungi</taxon>
        <taxon>Dikarya</taxon>
        <taxon>Ascomycota</taxon>
        <taxon>Pezizomycotina</taxon>
        <taxon>Eurotiomycetes</taxon>
        <taxon>Eurotiomycetidae</taxon>
        <taxon>Eurotiales</taxon>
        <taxon>Aspergillaceae</taxon>
        <taxon>Monascus</taxon>
    </lineage>
</organism>
<dbReference type="Pfam" id="PF07993">
    <property type="entry name" value="NAD_binding_4"/>
    <property type="match status" value="1"/>
</dbReference>
<keyword evidence="1" id="KW-0596">Phosphopantetheine</keyword>
<keyword evidence="6" id="KW-0511">Multifunctional enzyme</keyword>
<dbReference type="PROSITE" id="PS52019">
    <property type="entry name" value="PKS_MFAS_DH"/>
    <property type="match status" value="1"/>
</dbReference>
<keyword evidence="2" id="KW-0597">Phosphoprotein</keyword>
<feature type="compositionally biased region" description="Basic residues" evidence="9">
    <location>
        <begin position="2725"/>
        <end position="2734"/>
    </location>
</feature>
<dbReference type="Pfam" id="PF16073">
    <property type="entry name" value="SAT"/>
    <property type="match status" value="1"/>
</dbReference>
<evidence type="ECO:0000259" key="11">
    <source>
        <dbReference type="PROSITE" id="PS52004"/>
    </source>
</evidence>
<feature type="compositionally biased region" description="Polar residues" evidence="9">
    <location>
        <begin position="1755"/>
        <end position="1764"/>
    </location>
</feature>
<evidence type="ECO:0000256" key="9">
    <source>
        <dbReference type="SAM" id="MobiDB-lite"/>
    </source>
</evidence>
<keyword evidence="4" id="KW-0808">Transferase</keyword>
<dbReference type="InterPro" id="IPR014030">
    <property type="entry name" value="Ketoacyl_synth_N"/>
</dbReference>
<dbReference type="InterPro" id="IPR036291">
    <property type="entry name" value="NAD(P)-bd_dom_sf"/>
</dbReference>
<evidence type="ECO:0000313" key="14">
    <source>
        <dbReference type="Proteomes" id="UP000319663"/>
    </source>
</evidence>
<feature type="domain" description="Carrier" evidence="10">
    <location>
        <begin position="1657"/>
        <end position="1731"/>
    </location>
</feature>
<dbReference type="SMART" id="SM00823">
    <property type="entry name" value="PKS_PP"/>
    <property type="match status" value="2"/>
</dbReference>
<feature type="region of interest" description="N-terminal hotdog fold" evidence="8">
    <location>
        <begin position="1296"/>
        <end position="1426"/>
    </location>
</feature>
<dbReference type="InterPro" id="IPR020806">
    <property type="entry name" value="PKS_PP-bd"/>
</dbReference>
<feature type="compositionally biased region" description="Acidic residues" evidence="9">
    <location>
        <begin position="1736"/>
        <end position="1751"/>
    </location>
</feature>
<dbReference type="InterPro" id="IPR041068">
    <property type="entry name" value="HTH_51"/>
</dbReference>
<dbReference type="STRING" id="5098.A0A507QXI8"/>
<sequence>MVSRILRPVTGSTVLLFGPQALSFTKEDFDQIRTTVLETQGFSWIVDAVAGLPEHWKALAERIPKLQSILGEQLLENLKDWFTTGQVNEADFHLPNILLSPLVVITQLAQYCQYLELSQADDQSDAHAIQNDNIEALGFCTGLLSAVAVACSTNRRQFQEYGAVAIRLAMLVGAAADAEDALSDYGASKSMAIAWNAPEAGAELSRVLQDFPEAYVSVWYDANRATVTTAAKTVPALQQKLRSAGIIATEVGLRGRFHCDCYGNDIDSMIDFCDSHPAFQFPDASELVLQTRSNAGGDLITKGNLHQHALRLILLERSQWYQTFSTMHAARLQHKDSVLVSFGPERCIPPSLLRGLSAQVVNMADLAVRNMRVPGATSALKYAHAVDENDIAVIGMSCKVAGADDLEGFWDLLCRGESQHQEVPKERFTFDTIFRELDTKRKWFGNFIRDHDAFDHKFFKKSPREIASTDPQQRHMLQIAYQAVEQSGYFCNPSVDKQIGCYIGVCAADYENNIACHAPNAFSATGNLKSFIAGKISHYFGWTGPGLTIDTACSSSAVAVHQACKAILSGECTAALAGGTNVMTNPLWFQNLAGASFLSPTGQCKPFDAHADGYCRGEGIAAVFLKKLSTAIEDGDQILGTIASTAVYQNQNCTPIFVPNSPSLSELFKDVTREAHLVPKQITVVEAHGTGTPVGDPAEYESILRVLGGPNRSTPLHFGSVKGLIGHTECTSGVISLIKVLLMINEGYIPPQASFTTMNPSIKALPEHNMKIATKLTPWNEDFRAALINNYGASGSNASLIVTQAPSARDPATIQVLEGARYPFWFPGPDDRSLRSYASRFLRFIQSKTVSAKNFSPRNLAFNLSRQSNRTFGRAAIFNCASMGELEQKLTALGNGNSSVAPTVRPATRPVVLCFGGQISTFVGLDRQLYDNVVILRSYLDRCDAVCRALKAGSIYPAIFERNPISDPVKLQTSLFAIQYSCAKSWIDCGVQPVALVGHSFGELTAVCISGILGLEDALKMIIGRASLIRDSWGAEKGSMMAVEADLPVVEKLLGESEKLCKDDKPATIACFNGPRSFTLAGSSLAIDAVLQTVSGNSSFSSVRTKKLNVTNAFHSTLVEPLVVDLERTATGLKFGESIIHLERATESHSDEKLTPKYVASHMRDPVYFNHAVQRLAKQHPSCIWLEAGCNSTIINMLGRALGASADHHFQPVNLSSDHGLDSLSDTTVSLWRAGLNVSFWPHHSSQTYEYANLLLPPYQFEKARHWVELKPPPKLTAEPVTQPASPVEELPKGLLTFVGYQDKDQRTARFRINTMVPKYEELVSGHLIAQTAPICPATLEVDLAIEALYSLRPDLVKSTLQPQIHHVDNQAPICVNPERMVWLQLEAFDAERHSWNWKIESTGSQKASATTLHVTGKVFFRSVDDLQFQLDFARYERLVGYQRCLGILNCLDADDIIQGRNIYKTFAEIVDYGEMYRGLQKLVGQGNESAGRIVKKYSGETWLDTHLSDCFSQVGGIWVNCMTDRAPTDMYIANGFEQWLRSPKISCDYERPEIWDVYAYHHRSSDKAYLTDIFIFDSTNGLLTEVILGINYAKVPKMSMSKLLSRLTADGARQSHHAAPVSAPAKLAAPAAVPGPVSAVKVKKASKPKKKQFSAPDISGKVRAMLAELAGLEPEEIKDDTELANIGIDSLMGMELAREIEGIFKCSLPTDELVEVTNFQGLLRCIQEALGPSEGVEEETDNEEGEDGESSENPSVFTPSDAATSVSSAKADVAEFLAEFLGIEESDIAPATLLRDLGVDSLLSTELRSEIASKFDVHIDEEVVLEELSVGEFDVKVNGKSEGTPRSSAASTMPAKIIEGSVKVNASHPTVNSTLHTSSNGELSLPVSTVLEAFGETKALTDQFISDYHCANYMDTILPKQDQLCVALVIEAFEQLGCSLRNAKSGQTLERIKYLPQHERLVEYLYMMLEKGARLVDMDDDRITRTAVTVPSKSSSEICQELMRDYPGHNFANQLTQFCGTRLADVLTGKLDGIKLIFGSEEGRTLVSGLYGDSLLNKLAYKQMEDFLKRLISKLPMHEGPLKILEMGAGTGGTTKWIVPMLASLNVPIEYTFTDLAPSFVAAARKKFKQYPFMKFRVHDIEKAPADDLVGTQHIILASNAVHATHSLTVSTSHIHKALRQDGFLMMLEMTETVYWIDIIFGLLEGWWLFDDGRRHAISHQSRWERDLNTAGFGHVDWTDGHRSEVNIQRIFLALASGQRYERQPVTPSSAAKAPLTDFAARQAAVLKYVRNSTQGFVAPTTSSTSQPEPSPPGKCVLVTGATGSLGSHLVSHFAQLNDVTSVVCINRVSREDPTRRQQQSMESKGISLSHTALSKLIILETDTSKPMLGLPAEQYRHLVNNVTHVLHNAWPMSGKRPVKGFELQFQVMKNLITLAWDISCRRGPDFKVRFQLISSISVVGYYPLRTGNRHVPEERVCIEDLLPNGYSDAKYVCELMLDETLHQYPDRFSPMAVRLGQVAGSKTSGYWNPMEHLSFLVKSSQTLKALPDFEGELSWTPVNDVAGTLADLLLADNTPYPIYHIDNPVRQPWREMIPILADGLDIPKGNVIPFPEWVQRVRRFPGSVELDNPAAKLIDFLDDNFLRMSCGGLLLDTTKSREHSPTLADVGPVSAEVHKSRKEKNENDPHPKPAEQALRHGANFGNEVPIREPARRELSRVKSNEGKKRHPHRSSHSHGSLQTH</sequence>
<evidence type="ECO:0000256" key="7">
    <source>
        <dbReference type="ARBA" id="ARBA00023315"/>
    </source>
</evidence>
<dbReference type="InterPro" id="IPR049900">
    <property type="entry name" value="PKS_mFAS_DH"/>
</dbReference>
<dbReference type="Pfam" id="PF00550">
    <property type="entry name" value="PP-binding"/>
    <property type="match status" value="2"/>
</dbReference>